<name>A0A9P6ZWY8_9AGAM</name>
<dbReference type="AlphaFoldDB" id="A0A9P6ZWY8"/>
<dbReference type="OrthoDB" id="10445438at2759"/>
<evidence type="ECO:0000313" key="3">
    <source>
        <dbReference type="Proteomes" id="UP000714275"/>
    </source>
</evidence>
<organism evidence="2 3">
    <name type="scientific">Suillus placidus</name>
    <dbReference type="NCBI Taxonomy" id="48579"/>
    <lineage>
        <taxon>Eukaryota</taxon>
        <taxon>Fungi</taxon>
        <taxon>Dikarya</taxon>
        <taxon>Basidiomycota</taxon>
        <taxon>Agaricomycotina</taxon>
        <taxon>Agaricomycetes</taxon>
        <taxon>Agaricomycetidae</taxon>
        <taxon>Boletales</taxon>
        <taxon>Suillineae</taxon>
        <taxon>Suillaceae</taxon>
        <taxon>Suillus</taxon>
    </lineage>
</organism>
<feature type="region of interest" description="Disordered" evidence="1">
    <location>
        <begin position="30"/>
        <end position="49"/>
    </location>
</feature>
<dbReference type="EMBL" id="JABBWD010000017">
    <property type="protein sequence ID" value="KAG1778086.1"/>
    <property type="molecule type" value="Genomic_DNA"/>
</dbReference>
<gene>
    <name evidence="2" type="ORF">EV702DRAFT_1044784</name>
</gene>
<sequence length="282" mass="32788">MKLAELYEIMDEPRKAMELVYQVIDSRKRHTNQPEATPTPGTVPQPQGASLFEENHASKLKLQLPDLRPRMLYGDAEVGREWMTEAEKLAEMFRKTRNLFVTMRVIGWVSDYDFKGKLQKRRIQRRDDTDEDRMASRLKLNEHDKHTRRAKDDGQPSEKVDSSHGVIFSRWLRVLMQRTLSAAVKTMSMTSTVFKKRGLDKEEPVFIGSSWRERFGQNCWMKGKLLDMLGSEDLYTPDHKPSQYPESKLLNLFFVRAWTDRLEAIAPLSAIAVTPGFCYSQQ</sequence>
<proteinExistence type="predicted"/>
<protein>
    <submittedName>
        <fullName evidence="2">Uncharacterized protein</fullName>
    </submittedName>
</protein>
<accession>A0A9P6ZWY8</accession>
<keyword evidence="3" id="KW-1185">Reference proteome</keyword>
<feature type="compositionally biased region" description="Low complexity" evidence="1">
    <location>
        <begin position="38"/>
        <end position="48"/>
    </location>
</feature>
<feature type="region of interest" description="Disordered" evidence="1">
    <location>
        <begin position="121"/>
        <end position="161"/>
    </location>
</feature>
<dbReference type="Proteomes" id="UP000714275">
    <property type="component" value="Unassembled WGS sequence"/>
</dbReference>
<reference evidence="2" key="1">
    <citation type="journal article" date="2020" name="New Phytol.">
        <title>Comparative genomics reveals dynamic genome evolution in host specialist ectomycorrhizal fungi.</title>
        <authorList>
            <person name="Lofgren L.A."/>
            <person name="Nguyen N.H."/>
            <person name="Vilgalys R."/>
            <person name="Ruytinx J."/>
            <person name="Liao H.L."/>
            <person name="Branco S."/>
            <person name="Kuo A."/>
            <person name="LaButti K."/>
            <person name="Lipzen A."/>
            <person name="Andreopoulos W."/>
            <person name="Pangilinan J."/>
            <person name="Riley R."/>
            <person name="Hundley H."/>
            <person name="Na H."/>
            <person name="Barry K."/>
            <person name="Grigoriev I.V."/>
            <person name="Stajich J.E."/>
            <person name="Kennedy P.G."/>
        </authorList>
    </citation>
    <scope>NUCLEOTIDE SEQUENCE</scope>
    <source>
        <strain evidence="2">DOB743</strain>
    </source>
</reference>
<evidence type="ECO:0000313" key="2">
    <source>
        <dbReference type="EMBL" id="KAG1778086.1"/>
    </source>
</evidence>
<feature type="compositionally biased region" description="Basic and acidic residues" evidence="1">
    <location>
        <begin position="125"/>
        <end position="161"/>
    </location>
</feature>
<comment type="caution">
    <text evidence="2">The sequence shown here is derived from an EMBL/GenBank/DDBJ whole genome shotgun (WGS) entry which is preliminary data.</text>
</comment>
<evidence type="ECO:0000256" key="1">
    <source>
        <dbReference type="SAM" id="MobiDB-lite"/>
    </source>
</evidence>